<evidence type="ECO:0000313" key="3">
    <source>
        <dbReference type="Proteomes" id="UP000715441"/>
    </source>
</evidence>
<keyword evidence="3" id="KW-1185">Reference proteome</keyword>
<organism evidence="2 3">
    <name type="scientific">Amycolatopsis acididurans</name>
    <dbReference type="NCBI Taxonomy" id="2724524"/>
    <lineage>
        <taxon>Bacteria</taxon>
        <taxon>Bacillati</taxon>
        <taxon>Actinomycetota</taxon>
        <taxon>Actinomycetes</taxon>
        <taxon>Pseudonocardiales</taxon>
        <taxon>Pseudonocardiaceae</taxon>
        <taxon>Amycolatopsis</taxon>
    </lineage>
</organism>
<dbReference type="EMBL" id="JAAXLS010000018">
    <property type="protein sequence ID" value="NKQ55844.1"/>
    <property type="molecule type" value="Genomic_DNA"/>
</dbReference>
<feature type="region of interest" description="Disordered" evidence="1">
    <location>
        <begin position="115"/>
        <end position="136"/>
    </location>
</feature>
<name>A0ABX1J852_9PSEU</name>
<evidence type="ECO:0000313" key="2">
    <source>
        <dbReference type="EMBL" id="NKQ55844.1"/>
    </source>
</evidence>
<protein>
    <submittedName>
        <fullName evidence="2">Uncharacterized protein</fullName>
    </submittedName>
</protein>
<accession>A0ABX1J852</accession>
<sequence>MSGVDFRVRERNRGDGQWGPGWSCQHLDASHRLGLAQRSEPDHCLTASEAQSEFRHVNSGRSTDPRVKAVSLPITAPSVESVYWPAPDDKGNVVGCATAQLGGVVVQVFSYSPAQLDEGPGPKLTPSDLGLRDKSG</sequence>
<comment type="caution">
    <text evidence="2">The sequence shown here is derived from an EMBL/GenBank/DDBJ whole genome shotgun (WGS) entry which is preliminary data.</text>
</comment>
<reference evidence="2 3" key="1">
    <citation type="submission" date="2020-04" db="EMBL/GenBank/DDBJ databases">
        <title>Novel species.</title>
        <authorList>
            <person name="Teo W.F.A."/>
            <person name="Lipun K."/>
            <person name="Srisuk N."/>
            <person name="Duangmal K."/>
        </authorList>
    </citation>
    <scope>NUCLEOTIDE SEQUENCE [LARGE SCALE GENOMIC DNA]</scope>
    <source>
        <strain evidence="2 3">K13G38</strain>
    </source>
</reference>
<dbReference type="RefSeq" id="WP_168518892.1">
    <property type="nucleotide sequence ID" value="NZ_JAAXLS010000018.1"/>
</dbReference>
<evidence type="ECO:0000256" key="1">
    <source>
        <dbReference type="SAM" id="MobiDB-lite"/>
    </source>
</evidence>
<feature type="region of interest" description="Disordered" evidence="1">
    <location>
        <begin position="1"/>
        <end position="20"/>
    </location>
</feature>
<feature type="compositionally biased region" description="Basic and acidic residues" evidence="1">
    <location>
        <begin position="1"/>
        <end position="14"/>
    </location>
</feature>
<proteinExistence type="predicted"/>
<dbReference type="Proteomes" id="UP000715441">
    <property type="component" value="Unassembled WGS sequence"/>
</dbReference>
<gene>
    <name evidence="2" type="ORF">HFP15_23490</name>
</gene>